<proteinExistence type="predicted"/>
<accession>Q8GGE3</accession>
<organism evidence="1">
    <name type="scientific">Streptomyces sp. EN27</name>
    <dbReference type="NCBI Taxonomy" id="211464"/>
    <lineage>
        <taxon>Bacteria</taxon>
        <taxon>Bacillati</taxon>
        <taxon>Actinomycetota</taxon>
        <taxon>Actinomycetes</taxon>
        <taxon>Kitasatosporales</taxon>
        <taxon>Streptomycetaceae</taxon>
        <taxon>Streptomyces</taxon>
    </lineage>
</organism>
<evidence type="ECO:0000313" key="1">
    <source>
        <dbReference type="EMBL" id="AAN76283.1"/>
    </source>
</evidence>
<protein>
    <submittedName>
        <fullName evidence="1">Uncharacterized protein</fullName>
    </submittedName>
</protein>
<dbReference type="EMBL" id="AF533985">
    <property type="protein sequence ID" value="AAN76283.1"/>
    <property type="molecule type" value="Genomic_DNA"/>
</dbReference>
<sequence length="106" mass="11488">MGWGTDVSIVAERVRRVLRAALDDEIERQERRDNDLGPEAEPFAVVTTRTFLPVGPGWAEPEPVELPALSVPDGYIVAGPVVGADEVRARHLVVAAQAEFGWGRSA</sequence>
<keyword evidence="1" id="KW-0614">Plasmid</keyword>
<geneLocation type="plasmid" evidence="1">
    <name>pEN2701</name>
</geneLocation>
<dbReference type="AlphaFoldDB" id="Q8GGE3"/>
<reference evidence="1" key="1">
    <citation type="journal article" date="2003" name="Plasmid">
        <title>Complete sequencing and analysis of pEN2701, a novel 13-kb plasmid from an endophytic Streptomyces sp.</title>
        <authorList>
            <person name="Coombs J.T."/>
            <person name="Franco C.M.M."/>
            <person name="Loria R."/>
        </authorList>
    </citation>
    <scope>NUCLEOTIDE SEQUENCE</scope>
    <source>
        <strain evidence="1">EN27</strain>
        <plasmid evidence="1">pEN2701</plasmid>
    </source>
</reference>
<dbReference type="RefSeq" id="WP_011116789.1">
    <property type="nucleotide sequence ID" value="NC_004931.1"/>
</dbReference>
<name>Q8GGE3_9ACTN</name>